<dbReference type="Proteomes" id="UP000235460">
    <property type="component" value="Unassembled WGS sequence"/>
</dbReference>
<dbReference type="PANTHER" id="PTHR44591:SF3">
    <property type="entry name" value="RESPONSE REGULATORY DOMAIN-CONTAINING PROTEIN"/>
    <property type="match status" value="1"/>
</dbReference>
<dbReference type="Gene3D" id="3.40.50.2300">
    <property type="match status" value="1"/>
</dbReference>
<evidence type="ECO:0000259" key="3">
    <source>
        <dbReference type="PROSITE" id="PS50110"/>
    </source>
</evidence>
<feature type="domain" description="Response regulatory" evidence="3">
    <location>
        <begin position="3"/>
        <end position="120"/>
    </location>
</feature>
<keyword evidence="1 2" id="KW-0597">Phosphoprotein</keyword>
<feature type="modified residue" description="4-aspartylphosphate" evidence="2">
    <location>
        <position position="53"/>
    </location>
</feature>
<evidence type="ECO:0000256" key="2">
    <source>
        <dbReference type="PROSITE-ProRule" id="PRU00169"/>
    </source>
</evidence>
<protein>
    <submittedName>
        <fullName evidence="4">Response regulator</fullName>
    </submittedName>
</protein>
<evidence type="ECO:0000313" key="5">
    <source>
        <dbReference type="Proteomes" id="UP000235460"/>
    </source>
</evidence>
<accession>A0A2N7PLT5</accession>
<evidence type="ECO:0000256" key="1">
    <source>
        <dbReference type="ARBA" id="ARBA00022553"/>
    </source>
</evidence>
<dbReference type="SUPFAM" id="SSF52172">
    <property type="entry name" value="CheY-like"/>
    <property type="match status" value="1"/>
</dbReference>
<dbReference type="InterPro" id="IPR001789">
    <property type="entry name" value="Sig_transdc_resp-reg_receiver"/>
</dbReference>
<evidence type="ECO:0000313" key="4">
    <source>
        <dbReference type="EMBL" id="PMP65322.1"/>
    </source>
</evidence>
<dbReference type="InterPro" id="IPR011006">
    <property type="entry name" value="CheY-like_superfamily"/>
</dbReference>
<dbReference type="InterPro" id="IPR050595">
    <property type="entry name" value="Bact_response_regulator"/>
</dbReference>
<dbReference type="EMBL" id="PNIK01000099">
    <property type="protein sequence ID" value="PMP65322.1"/>
    <property type="molecule type" value="Genomic_DNA"/>
</dbReference>
<sequence>MYKVLVVDDSRAIREIERKYLEELGFEVLEAENGEEALKILEENSDIKLILLDWYMPIMNGYEFLLKLRSNPKWSDIKVMMVTTENQQRSVIDAIMAGANEYLMKPFDKEMLEVKIKYLLEAFKDE</sequence>
<proteinExistence type="predicted"/>
<organism evidence="4 5">
    <name type="scientific">Thermodesulfobacterium geofontis</name>
    <dbReference type="NCBI Taxonomy" id="1295609"/>
    <lineage>
        <taxon>Bacteria</taxon>
        <taxon>Pseudomonadati</taxon>
        <taxon>Thermodesulfobacteriota</taxon>
        <taxon>Thermodesulfobacteria</taxon>
        <taxon>Thermodesulfobacteriales</taxon>
        <taxon>Thermodesulfobacteriaceae</taxon>
        <taxon>Thermodesulfobacterium</taxon>
    </lineage>
</organism>
<dbReference type="PANTHER" id="PTHR44591">
    <property type="entry name" value="STRESS RESPONSE REGULATOR PROTEIN 1"/>
    <property type="match status" value="1"/>
</dbReference>
<reference evidence="4 5" key="1">
    <citation type="submission" date="2018-01" db="EMBL/GenBank/DDBJ databases">
        <title>Metagenomic assembled genomes from two thermal pools in the Uzon Caldera, Kamchatka, Russia.</title>
        <authorList>
            <person name="Wilkins L."/>
            <person name="Ettinger C."/>
        </authorList>
    </citation>
    <scope>NUCLEOTIDE SEQUENCE [LARGE SCALE GENOMIC DNA]</scope>
    <source>
        <strain evidence="4">ZAV-08</strain>
    </source>
</reference>
<dbReference type="Pfam" id="PF00072">
    <property type="entry name" value="Response_reg"/>
    <property type="match status" value="1"/>
</dbReference>
<dbReference type="SMART" id="SM00448">
    <property type="entry name" value="REC"/>
    <property type="match status" value="1"/>
</dbReference>
<comment type="caution">
    <text evidence="4">The sequence shown here is derived from an EMBL/GenBank/DDBJ whole genome shotgun (WGS) entry which is preliminary data.</text>
</comment>
<dbReference type="GO" id="GO:0000160">
    <property type="term" value="P:phosphorelay signal transduction system"/>
    <property type="evidence" value="ECO:0007669"/>
    <property type="project" value="InterPro"/>
</dbReference>
<dbReference type="AlphaFoldDB" id="A0A2N7PLT5"/>
<name>A0A2N7PLT5_9BACT</name>
<gene>
    <name evidence="4" type="ORF">C0190_06840</name>
</gene>
<dbReference type="PROSITE" id="PS50110">
    <property type="entry name" value="RESPONSE_REGULATORY"/>
    <property type="match status" value="1"/>
</dbReference>